<evidence type="ECO:0000313" key="11">
    <source>
        <dbReference type="Proteomes" id="UP001253595"/>
    </source>
</evidence>
<dbReference type="PANTHER" id="PTHR30572">
    <property type="entry name" value="MEMBRANE COMPONENT OF TRANSPORTER-RELATED"/>
    <property type="match status" value="1"/>
</dbReference>
<name>A0ABU1UUN7_9GAMM</name>
<evidence type="ECO:0000256" key="4">
    <source>
        <dbReference type="ARBA" id="ARBA00022989"/>
    </source>
</evidence>
<keyword evidence="4 7" id="KW-1133">Transmembrane helix</keyword>
<dbReference type="Pfam" id="PF02687">
    <property type="entry name" value="FtsX"/>
    <property type="match status" value="1"/>
</dbReference>
<evidence type="ECO:0000256" key="3">
    <source>
        <dbReference type="ARBA" id="ARBA00022692"/>
    </source>
</evidence>
<dbReference type="Pfam" id="PF12704">
    <property type="entry name" value="MacB_PCD"/>
    <property type="match status" value="1"/>
</dbReference>
<evidence type="ECO:0000256" key="7">
    <source>
        <dbReference type="SAM" id="Phobius"/>
    </source>
</evidence>
<dbReference type="InterPro" id="IPR050250">
    <property type="entry name" value="Macrolide_Exporter_MacB"/>
</dbReference>
<organism evidence="10 11">
    <name type="scientific">Cellvibrio fibrivorans</name>
    <dbReference type="NCBI Taxonomy" id="126350"/>
    <lineage>
        <taxon>Bacteria</taxon>
        <taxon>Pseudomonadati</taxon>
        <taxon>Pseudomonadota</taxon>
        <taxon>Gammaproteobacteria</taxon>
        <taxon>Cellvibrionales</taxon>
        <taxon>Cellvibrionaceae</taxon>
        <taxon>Cellvibrio</taxon>
    </lineage>
</organism>
<feature type="transmembrane region" description="Helical" evidence="7">
    <location>
        <begin position="21"/>
        <end position="41"/>
    </location>
</feature>
<evidence type="ECO:0000259" key="8">
    <source>
        <dbReference type="Pfam" id="PF02687"/>
    </source>
</evidence>
<keyword evidence="3 7" id="KW-0812">Transmembrane</keyword>
<keyword evidence="5 7" id="KW-0472">Membrane</keyword>
<feature type="domain" description="ABC3 transporter permease C-terminal" evidence="8">
    <location>
        <begin position="290"/>
        <end position="412"/>
    </location>
</feature>
<comment type="subcellular location">
    <subcellularLocation>
        <location evidence="1">Cell membrane</location>
        <topology evidence="1">Multi-pass membrane protein</topology>
    </subcellularLocation>
</comment>
<feature type="transmembrane region" description="Helical" evidence="7">
    <location>
        <begin position="280"/>
        <end position="310"/>
    </location>
</feature>
<dbReference type="InterPro" id="IPR003838">
    <property type="entry name" value="ABC3_permease_C"/>
</dbReference>
<evidence type="ECO:0000256" key="5">
    <source>
        <dbReference type="ARBA" id="ARBA00023136"/>
    </source>
</evidence>
<comment type="similarity">
    <text evidence="6">Belongs to the ABC-4 integral membrane protein family.</text>
</comment>
<evidence type="ECO:0000256" key="6">
    <source>
        <dbReference type="ARBA" id="ARBA00038076"/>
    </source>
</evidence>
<dbReference type="EMBL" id="JAVDVX010000001">
    <property type="protein sequence ID" value="MDR7088884.1"/>
    <property type="molecule type" value="Genomic_DNA"/>
</dbReference>
<dbReference type="PANTHER" id="PTHR30572:SF4">
    <property type="entry name" value="ABC TRANSPORTER PERMEASE YTRF"/>
    <property type="match status" value="1"/>
</dbReference>
<evidence type="ECO:0000313" key="10">
    <source>
        <dbReference type="EMBL" id="MDR7088884.1"/>
    </source>
</evidence>
<dbReference type="InterPro" id="IPR025857">
    <property type="entry name" value="MacB_PCD"/>
</dbReference>
<sequence>MFDWDKWQEIIISLRKQKLRTGLTAFGVFWGIFMLVILLGFGTGFGTKIENIFGDAKSVVIFWPSNTTQLAFEGLGKGRAIKFTPEDVEAIRQSIPAVNLVDGKNNLGNFGAAQYIVYGKESGSFSVAGTHAGWEPFEFIKLLEGRYINPLDEKEKRKIAVIGTRVKEVLFKSGINPIGESIDIGGVKFKVVGIYKSNEPDGSQQANSRIFLPNETLRQAFNQTDAFQVLFFSPKPGFSAFDLERDVKKLLYERKKIHPDDSGVIGGFNMEQNYQQNRGLVMGILGFSWMVAIGTIIAGVIGVGNIMLVVVKERTREIGLRKAMGATPTNISLMIIHESLIITMIAGYAGLAAGVFLLEGIRALLAKMGQADGMFSAPYIDIKIALMALAVLVVTGVLAALLPAIKAASVNPITALQDE</sequence>
<keyword evidence="11" id="KW-1185">Reference proteome</keyword>
<comment type="caution">
    <text evidence="10">The sequence shown here is derived from an EMBL/GenBank/DDBJ whole genome shotgun (WGS) entry which is preliminary data.</text>
</comment>
<gene>
    <name evidence="10" type="ORF">J2X05_000887</name>
</gene>
<feature type="domain" description="MacB-like periplasmic core" evidence="9">
    <location>
        <begin position="21"/>
        <end position="249"/>
    </location>
</feature>
<evidence type="ECO:0000256" key="1">
    <source>
        <dbReference type="ARBA" id="ARBA00004651"/>
    </source>
</evidence>
<protein>
    <submittedName>
        <fullName evidence="10">ABC transport system permease protein</fullName>
    </submittedName>
</protein>
<feature type="transmembrane region" description="Helical" evidence="7">
    <location>
        <begin position="384"/>
        <end position="405"/>
    </location>
</feature>
<accession>A0ABU1UUN7</accession>
<dbReference type="RefSeq" id="WP_310069118.1">
    <property type="nucleotide sequence ID" value="NZ_JAVDVX010000001.1"/>
</dbReference>
<keyword evidence="2" id="KW-1003">Cell membrane</keyword>
<dbReference type="Proteomes" id="UP001253595">
    <property type="component" value="Unassembled WGS sequence"/>
</dbReference>
<evidence type="ECO:0000256" key="2">
    <source>
        <dbReference type="ARBA" id="ARBA00022475"/>
    </source>
</evidence>
<reference evidence="10 11" key="1">
    <citation type="submission" date="2023-07" db="EMBL/GenBank/DDBJ databases">
        <title>Sorghum-associated microbial communities from plants grown in Nebraska, USA.</title>
        <authorList>
            <person name="Schachtman D."/>
        </authorList>
    </citation>
    <scope>NUCLEOTIDE SEQUENCE [LARGE SCALE GENOMIC DNA]</scope>
    <source>
        <strain evidence="10 11">BE190</strain>
    </source>
</reference>
<proteinExistence type="inferred from homology"/>
<feature type="transmembrane region" description="Helical" evidence="7">
    <location>
        <begin position="331"/>
        <end position="358"/>
    </location>
</feature>
<evidence type="ECO:0000259" key="9">
    <source>
        <dbReference type="Pfam" id="PF12704"/>
    </source>
</evidence>